<accession>A0ABR2G8Y6</accession>
<reference evidence="2 3" key="1">
    <citation type="journal article" date="2024" name="G3 (Bethesda)">
        <title>Genome assembly of Hibiscus sabdariffa L. provides insights into metabolisms of medicinal natural products.</title>
        <authorList>
            <person name="Kim T."/>
        </authorList>
    </citation>
    <scope>NUCLEOTIDE SEQUENCE [LARGE SCALE GENOMIC DNA]</scope>
    <source>
        <strain evidence="2">TK-2024</strain>
        <tissue evidence="2">Old leaves</tissue>
    </source>
</reference>
<feature type="domain" description="RNase H type-1" evidence="1">
    <location>
        <begin position="1"/>
        <end position="82"/>
    </location>
</feature>
<protein>
    <recommendedName>
        <fullName evidence="1">RNase H type-1 domain-containing protein</fullName>
    </recommendedName>
</protein>
<dbReference type="EMBL" id="JBBPBM010000002">
    <property type="protein sequence ID" value="KAK8597041.1"/>
    <property type="molecule type" value="Genomic_DNA"/>
</dbReference>
<evidence type="ECO:0000313" key="3">
    <source>
        <dbReference type="Proteomes" id="UP001472677"/>
    </source>
</evidence>
<organism evidence="2 3">
    <name type="scientific">Hibiscus sabdariffa</name>
    <name type="common">roselle</name>
    <dbReference type="NCBI Taxonomy" id="183260"/>
    <lineage>
        <taxon>Eukaryota</taxon>
        <taxon>Viridiplantae</taxon>
        <taxon>Streptophyta</taxon>
        <taxon>Embryophyta</taxon>
        <taxon>Tracheophyta</taxon>
        <taxon>Spermatophyta</taxon>
        <taxon>Magnoliopsida</taxon>
        <taxon>eudicotyledons</taxon>
        <taxon>Gunneridae</taxon>
        <taxon>Pentapetalae</taxon>
        <taxon>rosids</taxon>
        <taxon>malvids</taxon>
        <taxon>Malvales</taxon>
        <taxon>Malvaceae</taxon>
        <taxon>Malvoideae</taxon>
        <taxon>Hibiscus</taxon>
    </lineage>
</organism>
<dbReference type="Pfam" id="PF13456">
    <property type="entry name" value="RVT_3"/>
    <property type="match status" value="1"/>
</dbReference>
<evidence type="ECO:0000313" key="2">
    <source>
        <dbReference type="EMBL" id="KAK8597041.1"/>
    </source>
</evidence>
<dbReference type="Proteomes" id="UP001472677">
    <property type="component" value="Unassembled WGS sequence"/>
</dbReference>
<dbReference type="InterPro" id="IPR044730">
    <property type="entry name" value="RNase_H-like_dom_plant"/>
</dbReference>
<name>A0ABR2G8Y6_9ROSI</name>
<dbReference type="InterPro" id="IPR053151">
    <property type="entry name" value="RNase_H-like"/>
</dbReference>
<dbReference type="CDD" id="cd06222">
    <property type="entry name" value="RNase_H_like"/>
    <property type="match status" value="1"/>
</dbReference>
<gene>
    <name evidence="2" type="ORF">V6N12_065518</name>
</gene>
<keyword evidence="3" id="KW-1185">Reference proteome</keyword>
<sequence>MSPLHAELRNILIELYIAQNHGFEKFIIQNDNFQAATLLSSTQTNTNTLPLIYAIMATSVRFQATKVLWTPHECNMVADGMSHLSSSLNYDLITFDSPSGHIQRLVHRDIAGPSYQGSFST</sequence>
<comment type="caution">
    <text evidence="2">The sequence shown here is derived from an EMBL/GenBank/DDBJ whole genome shotgun (WGS) entry which is preliminary data.</text>
</comment>
<dbReference type="InterPro" id="IPR002156">
    <property type="entry name" value="RNaseH_domain"/>
</dbReference>
<dbReference type="PANTHER" id="PTHR47723:SF19">
    <property type="entry name" value="POLYNUCLEOTIDYL TRANSFERASE, RIBONUCLEASE H-LIKE SUPERFAMILY PROTEIN"/>
    <property type="match status" value="1"/>
</dbReference>
<proteinExistence type="predicted"/>
<dbReference type="PANTHER" id="PTHR47723">
    <property type="entry name" value="OS05G0353850 PROTEIN"/>
    <property type="match status" value="1"/>
</dbReference>
<evidence type="ECO:0000259" key="1">
    <source>
        <dbReference type="Pfam" id="PF13456"/>
    </source>
</evidence>